<organism evidence="1 2">
    <name type="scientific">Sinimarinibacterium flocculans</name>
    <dbReference type="NCBI Taxonomy" id="985250"/>
    <lineage>
        <taxon>Bacteria</taxon>
        <taxon>Pseudomonadati</taxon>
        <taxon>Pseudomonadota</taxon>
        <taxon>Gammaproteobacteria</taxon>
        <taxon>Nevskiales</taxon>
        <taxon>Nevskiaceae</taxon>
        <taxon>Sinimarinibacterium</taxon>
    </lineage>
</organism>
<dbReference type="OrthoDB" id="5296580at2"/>
<dbReference type="Gene3D" id="2.30.30.830">
    <property type="match status" value="1"/>
</dbReference>
<dbReference type="Pfam" id="PF04351">
    <property type="entry name" value="PilP"/>
    <property type="match status" value="1"/>
</dbReference>
<proteinExistence type="predicted"/>
<name>A0A318E3Q4_9GAMM</name>
<dbReference type="RefSeq" id="WP_110266411.1">
    <property type="nucleotide sequence ID" value="NZ_CAWNXA010000011.1"/>
</dbReference>
<dbReference type="AlphaFoldDB" id="A0A318E3Q4"/>
<comment type="caution">
    <text evidence="1">The sequence shown here is derived from an EMBL/GenBank/DDBJ whole genome shotgun (WGS) entry which is preliminary data.</text>
</comment>
<dbReference type="InterPro" id="IPR007446">
    <property type="entry name" value="PilP"/>
</dbReference>
<gene>
    <name evidence="1" type="ORF">C8D93_11133</name>
</gene>
<keyword evidence="2" id="KW-1185">Reference proteome</keyword>
<evidence type="ECO:0000313" key="1">
    <source>
        <dbReference type="EMBL" id="PXV64861.1"/>
    </source>
</evidence>
<dbReference type="EMBL" id="QICN01000011">
    <property type="protein sequence ID" value="PXV64861.1"/>
    <property type="molecule type" value="Genomic_DNA"/>
</dbReference>
<dbReference type="Proteomes" id="UP000248330">
    <property type="component" value="Unassembled WGS sequence"/>
</dbReference>
<dbReference type="PROSITE" id="PS51257">
    <property type="entry name" value="PROKAR_LIPOPROTEIN"/>
    <property type="match status" value="1"/>
</dbReference>
<sequence length="168" mass="18563">MRRALLTVTSAALLLSACSDDMSDLRRDVAAIKARTSSKIPPIPQPKQFEPFTYVPGDRRDPFVEVIVPNRAANTAGPRPDLNRNREPLEEFPLDALRMMGTISTPRGVFALIKAPDNVIHRVTLKNYMGQNYGQIVSITPTEVSLQELVEDGFGGWTQRTASVALTE</sequence>
<dbReference type="PIRSF" id="PIRSF016481">
    <property type="entry name" value="Pilus_assembly_PilP"/>
    <property type="match status" value="1"/>
</dbReference>
<reference evidence="1 2" key="1">
    <citation type="submission" date="2018-04" db="EMBL/GenBank/DDBJ databases">
        <title>Genomic Encyclopedia of Type Strains, Phase IV (KMG-IV): sequencing the most valuable type-strain genomes for metagenomic binning, comparative biology and taxonomic classification.</title>
        <authorList>
            <person name="Goeker M."/>
        </authorList>
    </citation>
    <scope>NUCLEOTIDE SEQUENCE [LARGE SCALE GENOMIC DNA]</scope>
    <source>
        <strain evidence="1 2">DSM 104150</strain>
    </source>
</reference>
<accession>A0A318E3Q4</accession>
<evidence type="ECO:0000313" key="2">
    <source>
        <dbReference type="Proteomes" id="UP000248330"/>
    </source>
</evidence>
<protein>
    <submittedName>
        <fullName evidence="1">Type IV pilus assembly protein PilP</fullName>
    </submittedName>
</protein>